<dbReference type="PANTHER" id="PTHR46268">
    <property type="entry name" value="STRESS RESPONSE PROTEIN NHAX"/>
    <property type="match status" value="1"/>
</dbReference>
<dbReference type="OrthoDB" id="9788959at2"/>
<dbReference type="InterPro" id="IPR014729">
    <property type="entry name" value="Rossmann-like_a/b/a_fold"/>
</dbReference>
<evidence type="ECO:0000313" key="4">
    <source>
        <dbReference type="Proteomes" id="UP000199024"/>
    </source>
</evidence>
<name>A0A1I6MR72_9BACT</name>
<comment type="similarity">
    <text evidence="1">Belongs to the universal stress protein A family.</text>
</comment>
<dbReference type="Gene3D" id="3.40.50.620">
    <property type="entry name" value="HUPs"/>
    <property type="match status" value="1"/>
</dbReference>
<proteinExistence type="inferred from homology"/>
<accession>A0A1I6MR72</accession>
<keyword evidence="4" id="KW-1185">Reference proteome</keyword>
<organism evidence="3 4">
    <name type="scientific">Granulicella pectinivorans</name>
    <dbReference type="NCBI Taxonomy" id="474950"/>
    <lineage>
        <taxon>Bacteria</taxon>
        <taxon>Pseudomonadati</taxon>
        <taxon>Acidobacteriota</taxon>
        <taxon>Terriglobia</taxon>
        <taxon>Terriglobales</taxon>
        <taxon>Acidobacteriaceae</taxon>
        <taxon>Granulicella</taxon>
    </lineage>
</organism>
<feature type="domain" description="UspA" evidence="2">
    <location>
        <begin position="13"/>
        <end position="155"/>
    </location>
</feature>
<dbReference type="SUPFAM" id="SSF52402">
    <property type="entry name" value="Adenine nucleotide alpha hydrolases-like"/>
    <property type="match status" value="1"/>
</dbReference>
<evidence type="ECO:0000313" key="3">
    <source>
        <dbReference type="EMBL" id="SFS18134.1"/>
    </source>
</evidence>
<dbReference type="PANTHER" id="PTHR46268:SF6">
    <property type="entry name" value="UNIVERSAL STRESS PROTEIN UP12"/>
    <property type="match status" value="1"/>
</dbReference>
<dbReference type="CDD" id="cd00293">
    <property type="entry name" value="USP-like"/>
    <property type="match status" value="1"/>
</dbReference>
<dbReference type="EMBL" id="FOZL01000001">
    <property type="protein sequence ID" value="SFS18134.1"/>
    <property type="molecule type" value="Genomic_DNA"/>
</dbReference>
<evidence type="ECO:0000256" key="1">
    <source>
        <dbReference type="ARBA" id="ARBA00008791"/>
    </source>
</evidence>
<dbReference type="InterPro" id="IPR006015">
    <property type="entry name" value="Universal_stress_UspA"/>
</dbReference>
<dbReference type="STRING" id="474950.SAMN05421771_3354"/>
<dbReference type="InterPro" id="IPR006016">
    <property type="entry name" value="UspA"/>
</dbReference>
<dbReference type="PRINTS" id="PR01438">
    <property type="entry name" value="UNVRSLSTRESS"/>
</dbReference>
<evidence type="ECO:0000259" key="2">
    <source>
        <dbReference type="Pfam" id="PF00582"/>
    </source>
</evidence>
<sequence length="168" mass="18184">MPDTLAIHFAPTKILVPIDFSVSSQAALNTATGLAQHFHAEIYLLHAIPMIPITTGVEFPTTFYPAEEFLETAIMQANNRLSEMASVLTSLGIEANFGVEVGNDIVAPVLMVEQREGTDLMVISTHGMSGWRPMIFGSTAEKILKLAQCPVLLLRSAKPGVDETETES</sequence>
<protein>
    <submittedName>
        <fullName evidence="3">Nucleotide-binding universal stress protein, UspA family</fullName>
    </submittedName>
</protein>
<dbReference type="AlphaFoldDB" id="A0A1I6MR72"/>
<dbReference type="Proteomes" id="UP000199024">
    <property type="component" value="Unassembled WGS sequence"/>
</dbReference>
<reference evidence="3 4" key="1">
    <citation type="submission" date="2016-10" db="EMBL/GenBank/DDBJ databases">
        <authorList>
            <person name="de Groot N.N."/>
        </authorList>
    </citation>
    <scope>NUCLEOTIDE SEQUENCE [LARGE SCALE GENOMIC DNA]</scope>
    <source>
        <strain evidence="3 4">DSM 21001</strain>
    </source>
</reference>
<dbReference type="Pfam" id="PF00582">
    <property type="entry name" value="Usp"/>
    <property type="match status" value="1"/>
</dbReference>
<gene>
    <name evidence="3" type="ORF">SAMN05421771_3354</name>
</gene>
<dbReference type="RefSeq" id="WP_089840814.1">
    <property type="nucleotide sequence ID" value="NZ_FOZL01000001.1"/>
</dbReference>